<dbReference type="OrthoDB" id="349000at2759"/>
<evidence type="ECO:0000313" key="2">
    <source>
        <dbReference type="Proteomes" id="UP000515125"/>
    </source>
</evidence>
<proteinExistence type="predicted"/>
<dbReference type="AlphaFoldDB" id="A0A6P6RUG8"/>
<protein>
    <submittedName>
        <fullName evidence="3">Uncharacterized protein LOC113146738</fullName>
    </submittedName>
</protein>
<evidence type="ECO:0000256" key="1">
    <source>
        <dbReference type="SAM" id="MobiDB-lite"/>
    </source>
</evidence>
<reference evidence="3" key="1">
    <citation type="submission" date="2025-08" db="UniProtKB">
        <authorList>
            <consortium name="RefSeq"/>
        </authorList>
    </citation>
    <scope>IDENTIFICATION</scope>
</reference>
<feature type="region of interest" description="Disordered" evidence="1">
    <location>
        <begin position="83"/>
        <end position="104"/>
    </location>
</feature>
<accession>A0A6P6RUG8</accession>
<dbReference type="GeneID" id="113146738"/>
<sequence>MVFLRRGFAPRVLRKCSCPGVTCSLREISTRVFVEARQDSFRRGRSLRRLLKGEVGTPAPREIPECLPTEEGDGGACIRPEESAVGGPRGQGVDGGCPRGSPLRVRFPRPDLDEKALKEEQRKVQRAPHWKFVATQEMEPGGSTFWRRTWDLSFSEAGGQAQAPEASHQKGPLLSPEGQLEKPRPQTREESLSLFCIFDAPKEGGIRVTHAEGAGAPVGTVSRPTTLFSEGPSDWRLDITEAFDADWCRLSGVPWAEDEITSSRGPPDKLEDKRLKVFIPQLGVPKPIALLNRYQILHILERPQEALGLQCVEVSGAQCLLRGGTTGTPQARGHGEQQRDSPMTTLPSEVYEALVERLMRILPSFEQQQLVHLLQLHLQHVRALQQQQLELLQKARRLRLHAAAAEPAKQHRVAEEAAKAEASATAAAWGIKALQQQRLFDLVFDEALPHLPHLTLEELGIFMRTIAASVPTNRLGILQVLALHAVDKTCTAGWALPRGPNPIEDTEKAAHQKAIVLGMLTVLQPLVLGLQRQIASEASRWHARPSKGFQEKVGLPSAEVARPLSMAGCGPRETGGGLGFACRRLLEIGVNQLGTLEVSLHQTLPRGFLLQLVLCCLSMGSGSSEAPLSIARQCVDFLLKDVAAYPSCKPSSIPTGGSNLERLTTQEAFWVLVSCAYRAARGGPPSWLLPVYNEVLRHPSAIERSSKEGLLGISLRAAPLQMSACDLRCSPPLGRTEGPSANVLSVEQLHSLLEALENAFPRRRAMAVLLDHLLQPHEVRGAAEPSPGDAKLCLSGGSHLAKRFEEWTLMLETCQTQKDPGTSEIRPFDYLDDDESSRSHLEVIETPVAGVLAAVETLAWTIAWMRQQPHQEVSVQKSIASAHSLIVSLTAEVVDSAQASLVPPSALFQGVHILADSVEHLVGTLEEDPIQHKETRTTLAALVGAGALLLRTCAGAMHGCNPRLDSTEHLVEAVSCCVSRYLQSIEVLRPFKDSQQSDDAEGIEAAATAAFLNSSADCLRSLRLWMGGNEEVNRLGAVTGVKN</sequence>
<feature type="compositionally biased region" description="Gly residues" evidence="1">
    <location>
        <begin position="87"/>
        <end position="98"/>
    </location>
</feature>
<name>A0A6P6RUG8_9EIME</name>
<dbReference type="Proteomes" id="UP000515125">
    <property type="component" value="Unplaced"/>
</dbReference>
<keyword evidence="2" id="KW-1185">Reference proteome</keyword>
<dbReference type="RefSeq" id="XP_026190755.1">
    <property type="nucleotide sequence ID" value="XM_026334970.1"/>
</dbReference>
<evidence type="ECO:0000313" key="3">
    <source>
        <dbReference type="RefSeq" id="XP_026190755.1"/>
    </source>
</evidence>
<organism evidence="2 3">
    <name type="scientific">Cyclospora cayetanensis</name>
    <dbReference type="NCBI Taxonomy" id="88456"/>
    <lineage>
        <taxon>Eukaryota</taxon>
        <taxon>Sar</taxon>
        <taxon>Alveolata</taxon>
        <taxon>Apicomplexa</taxon>
        <taxon>Conoidasida</taxon>
        <taxon>Coccidia</taxon>
        <taxon>Eucoccidiorida</taxon>
        <taxon>Eimeriorina</taxon>
        <taxon>Eimeriidae</taxon>
        <taxon>Cyclospora</taxon>
    </lineage>
</organism>
<feature type="region of interest" description="Disordered" evidence="1">
    <location>
        <begin position="156"/>
        <end position="187"/>
    </location>
</feature>
<gene>
    <name evidence="3" type="primary">LOC113146738</name>
</gene>